<dbReference type="Proteomes" id="UP000694866">
    <property type="component" value="Unplaced"/>
</dbReference>
<proteinExistence type="predicted"/>
<dbReference type="GeneID" id="105262853"/>
<evidence type="ECO:0000313" key="2">
    <source>
        <dbReference type="RefSeq" id="XP_011296976.1"/>
    </source>
</evidence>
<dbReference type="KEGG" id="fas:105262853"/>
<dbReference type="GO" id="GO:0032543">
    <property type="term" value="P:mitochondrial translation"/>
    <property type="evidence" value="ECO:0007669"/>
    <property type="project" value="TreeGrafter"/>
</dbReference>
<name>A0A9R1STQ9_9HYME</name>
<dbReference type="Pfam" id="PF14978">
    <property type="entry name" value="MRP-63"/>
    <property type="match status" value="1"/>
</dbReference>
<evidence type="ECO:0000313" key="1">
    <source>
        <dbReference type="Proteomes" id="UP000694866"/>
    </source>
</evidence>
<keyword evidence="2" id="KW-0689">Ribosomal protein</keyword>
<dbReference type="AlphaFoldDB" id="A0A9R1STQ9"/>
<dbReference type="PANTHER" id="PTHR14520">
    <property type="entry name" value="MITOCHONDRIAL RIBOSOMAL PROTEIN 63"/>
    <property type="match status" value="1"/>
</dbReference>
<sequence length="107" mass="13263">MRLTAFLLHWKKKPPPGHVWRGKHRKVKDPAYYDLLKLRHDFEQEERNMLFLRHPYLTKEQSEGHMKEIKVRPDFVTINQNARNERFNKHFTWQDQLVHLRTTDCWE</sequence>
<dbReference type="RefSeq" id="XP_011296976.1">
    <property type="nucleotide sequence ID" value="XM_011298674.1"/>
</dbReference>
<dbReference type="InterPro" id="IPR016576">
    <property type="entry name" value="Ribosomal_mL63"/>
</dbReference>
<protein>
    <submittedName>
        <fullName evidence="2">Ribosomal protein 63, mitochondrial</fullName>
    </submittedName>
</protein>
<reference evidence="2" key="1">
    <citation type="submission" date="2025-08" db="UniProtKB">
        <authorList>
            <consortium name="RefSeq"/>
        </authorList>
    </citation>
    <scope>IDENTIFICATION</scope>
    <source>
        <strain evidence="2">USDA-PBARC FA_bdor</strain>
        <tissue evidence="2">Whole organism</tissue>
    </source>
</reference>
<organism evidence="1 2">
    <name type="scientific">Fopius arisanus</name>
    <dbReference type="NCBI Taxonomy" id="64838"/>
    <lineage>
        <taxon>Eukaryota</taxon>
        <taxon>Metazoa</taxon>
        <taxon>Ecdysozoa</taxon>
        <taxon>Arthropoda</taxon>
        <taxon>Hexapoda</taxon>
        <taxon>Insecta</taxon>
        <taxon>Pterygota</taxon>
        <taxon>Neoptera</taxon>
        <taxon>Endopterygota</taxon>
        <taxon>Hymenoptera</taxon>
        <taxon>Apocrita</taxon>
        <taxon>Ichneumonoidea</taxon>
        <taxon>Braconidae</taxon>
        <taxon>Opiinae</taxon>
        <taxon>Fopius</taxon>
    </lineage>
</organism>
<keyword evidence="2" id="KW-0687">Ribonucleoprotein</keyword>
<dbReference type="GO" id="GO:0003735">
    <property type="term" value="F:structural constituent of ribosome"/>
    <property type="evidence" value="ECO:0007669"/>
    <property type="project" value="TreeGrafter"/>
</dbReference>
<dbReference type="PANTHER" id="PTHR14520:SF4">
    <property type="entry name" value="LARGE RIBOSOMAL SUBUNIT PROTEIN ML63"/>
    <property type="match status" value="1"/>
</dbReference>
<dbReference type="OrthoDB" id="6019958at2759"/>
<gene>
    <name evidence="2" type="primary">LOC105262853</name>
</gene>
<accession>A0A9R1STQ9</accession>
<dbReference type="GO" id="GO:0005761">
    <property type="term" value="C:mitochondrial ribosome"/>
    <property type="evidence" value="ECO:0007669"/>
    <property type="project" value="InterPro"/>
</dbReference>
<keyword evidence="1" id="KW-1185">Reference proteome</keyword>